<protein>
    <recommendedName>
        <fullName evidence="6">Fe2OG dioxygenase domain-containing protein</fullName>
    </recommendedName>
</protein>
<dbReference type="Pfam" id="PF13532">
    <property type="entry name" value="2OG-FeII_Oxy_2"/>
    <property type="match status" value="1"/>
</dbReference>
<dbReference type="PANTHER" id="PTHR31212:SF4">
    <property type="entry name" value="ALPHA-KETOGLUTARATE-DEPENDENT DIOXYGENASE ALKB HOMOLOG 3"/>
    <property type="match status" value="1"/>
</dbReference>
<evidence type="ECO:0000313" key="4">
    <source>
        <dbReference type="EMBL" id="KAH3658939.1"/>
    </source>
</evidence>
<dbReference type="EMBL" id="JAEUBD010001571">
    <property type="protein sequence ID" value="KAH3658939.1"/>
    <property type="molecule type" value="Genomic_DNA"/>
</dbReference>
<gene>
    <name evidence="4" type="ORF">OGATHE_006665</name>
</gene>
<reference evidence="4" key="2">
    <citation type="submission" date="2021-01" db="EMBL/GenBank/DDBJ databases">
        <authorList>
            <person name="Schikora-Tamarit M.A."/>
        </authorList>
    </citation>
    <scope>NUCLEOTIDE SEQUENCE</scope>
    <source>
        <strain evidence="4">NCAIM Y.01608</strain>
    </source>
</reference>
<accession>A0A9P8SYA5</accession>
<dbReference type="Pfam" id="PF02845">
    <property type="entry name" value="CUE"/>
    <property type="match status" value="1"/>
</dbReference>
<dbReference type="OrthoDB" id="545910at2759"/>
<dbReference type="PANTHER" id="PTHR31212">
    <property type="entry name" value="ALPHA-KETOGLUTARATE-DEPENDENT DIOXYGENASE ALKB HOMOLOG 3"/>
    <property type="match status" value="1"/>
</dbReference>
<dbReference type="SUPFAM" id="SSF51197">
    <property type="entry name" value="Clavaminate synthase-like"/>
    <property type="match status" value="1"/>
</dbReference>
<dbReference type="InterPro" id="IPR005123">
    <property type="entry name" value="Oxoglu/Fe-dep_dioxygenase_dom"/>
</dbReference>
<reference evidence="4" key="1">
    <citation type="journal article" date="2021" name="Open Biol.">
        <title>Shared evolutionary footprints suggest mitochondrial oxidative damage underlies multiple complex I losses in fungi.</title>
        <authorList>
            <person name="Schikora-Tamarit M.A."/>
            <person name="Marcet-Houben M."/>
            <person name="Nosek J."/>
            <person name="Gabaldon T."/>
        </authorList>
    </citation>
    <scope>NUCLEOTIDE SEQUENCE</scope>
    <source>
        <strain evidence="4">NCAIM Y.01608</strain>
    </source>
</reference>
<dbReference type="Proteomes" id="UP000788993">
    <property type="component" value="Unassembled WGS sequence"/>
</dbReference>
<dbReference type="GO" id="GO:0051213">
    <property type="term" value="F:dioxygenase activity"/>
    <property type="evidence" value="ECO:0007669"/>
    <property type="project" value="InterPro"/>
</dbReference>
<dbReference type="GO" id="GO:0043130">
    <property type="term" value="F:ubiquitin binding"/>
    <property type="evidence" value="ECO:0007669"/>
    <property type="project" value="InterPro"/>
</dbReference>
<dbReference type="InterPro" id="IPR027450">
    <property type="entry name" value="AlkB-like"/>
</dbReference>
<dbReference type="PROSITE" id="PS51471">
    <property type="entry name" value="FE2OG_OXY"/>
    <property type="match status" value="1"/>
</dbReference>
<feature type="domain" description="CUE" evidence="2">
    <location>
        <begin position="2"/>
        <end position="45"/>
    </location>
</feature>
<evidence type="ECO:0000259" key="3">
    <source>
        <dbReference type="PROSITE" id="PS51471"/>
    </source>
</evidence>
<proteinExistence type="predicted"/>
<dbReference type="InterPro" id="IPR032854">
    <property type="entry name" value="ALKBH3"/>
</dbReference>
<feature type="domain" description="Fe2OG dioxygenase" evidence="3">
    <location>
        <begin position="225"/>
        <end position="331"/>
    </location>
</feature>
<comment type="caution">
    <text evidence="4">The sequence shown here is derived from an EMBL/GenBank/DDBJ whole genome shotgun (WGS) entry which is preliminary data.</text>
</comment>
<keyword evidence="1" id="KW-0833">Ubl conjugation pathway</keyword>
<evidence type="ECO:0000259" key="2">
    <source>
        <dbReference type="PROSITE" id="PS51140"/>
    </source>
</evidence>
<sequence length="427" mass="48781">METEQKLDTLQSQFPEVSKDVLLELLVTFDGSVEQTKSMLEEQFGPREIKTDIKTEIKGKLSGIKRKAQSEAVANISCSLTKKRAFCQRQISFKVSKASANISTTLYNKEQIESVVPYLKFYPNFLPESLADSLLDELLSKRASFKDKMFHIAGNECHSNHQSTVFYDGGMTEQLYDNGFYQNSKYMAQSFTGTLRTAKFLIEDQANEVLATTKRHPLQVQSEWRASLCVGNYFHTNKNHLDWHSDRLTTIGPLPLICSLTLGATRIFRVRKQYGDSPVYNIPLPHNSLLLMLPGTQEEFKHCVPSLGNSLVARHPRAGETRINLTLRMSRPHLLNNTPCCPVCKSSMTLRRMYKKPASRGYYFWLCDGGYHSGKECPGFYFANLSLIEKPHAKLYTRDVKYATRWLAEDDHEARTATEFHMEDVKD</sequence>
<dbReference type="InterPro" id="IPR037151">
    <property type="entry name" value="AlkB-like_sf"/>
</dbReference>
<keyword evidence="5" id="KW-1185">Reference proteome</keyword>
<dbReference type="AlphaFoldDB" id="A0A9P8SYA5"/>
<evidence type="ECO:0000313" key="5">
    <source>
        <dbReference type="Proteomes" id="UP000788993"/>
    </source>
</evidence>
<dbReference type="CDD" id="cd14279">
    <property type="entry name" value="CUE"/>
    <property type="match status" value="1"/>
</dbReference>
<name>A0A9P8SYA5_9ASCO</name>
<dbReference type="GO" id="GO:0006307">
    <property type="term" value="P:DNA alkylation repair"/>
    <property type="evidence" value="ECO:0007669"/>
    <property type="project" value="InterPro"/>
</dbReference>
<organism evidence="4 5">
    <name type="scientific">Ogataea polymorpha</name>
    <dbReference type="NCBI Taxonomy" id="460523"/>
    <lineage>
        <taxon>Eukaryota</taxon>
        <taxon>Fungi</taxon>
        <taxon>Dikarya</taxon>
        <taxon>Ascomycota</taxon>
        <taxon>Saccharomycotina</taxon>
        <taxon>Pichiomycetes</taxon>
        <taxon>Pichiales</taxon>
        <taxon>Pichiaceae</taxon>
        <taxon>Ogataea</taxon>
    </lineage>
</organism>
<dbReference type="Gene3D" id="2.60.120.590">
    <property type="entry name" value="Alpha-ketoglutarate-dependent dioxygenase AlkB-like"/>
    <property type="match status" value="1"/>
</dbReference>
<evidence type="ECO:0000256" key="1">
    <source>
        <dbReference type="ARBA" id="ARBA00022786"/>
    </source>
</evidence>
<evidence type="ECO:0008006" key="6">
    <source>
        <dbReference type="Google" id="ProtNLM"/>
    </source>
</evidence>
<dbReference type="InterPro" id="IPR003892">
    <property type="entry name" value="CUE"/>
</dbReference>
<dbReference type="PROSITE" id="PS51140">
    <property type="entry name" value="CUE"/>
    <property type="match status" value="1"/>
</dbReference>